<organism evidence="1">
    <name type="scientific">Arundo donax</name>
    <name type="common">Giant reed</name>
    <name type="synonym">Donax arundinaceus</name>
    <dbReference type="NCBI Taxonomy" id="35708"/>
    <lineage>
        <taxon>Eukaryota</taxon>
        <taxon>Viridiplantae</taxon>
        <taxon>Streptophyta</taxon>
        <taxon>Embryophyta</taxon>
        <taxon>Tracheophyta</taxon>
        <taxon>Spermatophyta</taxon>
        <taxon>Magnoliopsida</taxon>
        <taxon>Liliopsida</taxon>
        <taxon>Poales</taxon>
        <taxon>Poaceae</taxon>
        <taxon>PACMAD clade</taxon>
        <taxon>Arundinoideae</taxon>
        <taxon>Arundineae</taxon>
        <taxon>Arundo</taxon>
    </lineage>
</organism>
<accession>A0A0A8ZA47</accession>
<name>A0A0A8ZA47_ARUDO</name>
<dbReference type="AlphaFoldDB" id="A0A0A8ZA47"/>
<reference evidence="1" key="1">
    <citation type="submission" date="2014-09" db="EMBL/GenBank/DDBJ databases">
        <authorList>
            <person name="Magalhaes I.L.F."/>
            <person name="Oliveira U."/>
            <person name="Santos F.R."/>
            <person name="Vidigal T.H.D.A."/>
            <person name="Brescovit A.D."/>
            <person name="Santos A.J."/>
        </authorList>
    </citation>
    <scope>NUCLEOTIDE SEQUENCE</scope>
    <source>
        <tissue evidence="1">Shoot tissue taken approximately 20 cm above the soil surface</tissue>
    </source>
</reference>
<sequence length="50" mass="4848">MAASLAAGESRYSGDWIFVCAAAGAPAAASAGISAMKSPGLVWVTMGEAS</sequence>
<proteinExistence type="predicted"/>
<protein>
    <submittedName>
        <fullName evidence="1">Uncharacterized protein</fullName>
    </submittedName>
</protein>
<reference evidence="1" key="2">
    <citation type="journal article" date="2015" name="Data Brief">
        <title>Shoot transcriptome of the giant reed, Arundo donax.</title>
        <authorList>
            <person name="Barrero R.A."/>
            <person name="Guerrero F.D."/>
            <person name="Moolhuijzen P."/>
            <person name="Goolsby J.A."/>
            <person name="Tidwell J."/>
            <person name="Bellgard S.E."/>
            <person name="Bellgard M.I."/>
        </authorList>
    </citation>
    <scope>NUCLEOTIDE SEQUENCE</scope>
    <source>
        <tissue evidence="1">Shoot tissue taken approximately 20 cm above the soil surface</tissue>
    </source>
</reference>
<evidence type="ECO:0000313" key="1">
    <source>
        <dbReference type="EMBL" id="JAD34548.1"/>
    </source>
</evidence>
<dbReference type="EMBL" id="GBRH01263347">
    <property type="protein sequence ID" value="JAD34548.1"/>
    <property type="molecule type" value="Transcribed_RNA"/>
</dbReference>